<dbReference type="GO" id="GO:0006935">
    <property type="term" value="P:chemotaxis"/>
    <property type="evidence" value="ECO:0007669"/>
    <property type="project" value="InterPro"/>
</dbReference>
<dbReference type="SMART" id="SM00260">
    <property type="entry name" value="CheW"/>
    <property type="match status" value="1"/>
</dbReference>
<reference evidence="2 3" key="1">
    <citation type="journal article" date="2019" name="Int. J. Syst. Evol. Microbiol.">
        <title>The Global Catalogue of Microorganisms (GCM) 10K type strain sequencing project: providing services to taxonomists for standard genome sequencing and annotation.</title>
        <authorList>
            <consortium name="The Broad Institute Genomics Platform"/>
            <consortium name="The Broad Institute Genome Sequencing Center for Infectious Disease"/>
            <person name="Wu L."/>
            <person name="Ma J."/>
        </authorList>
    </citation>
    <scope>NUCLEOTIDE SEQUENCE [LARGE SCALE GENOMIC DNA]</scope>
    <source>
        <strain evidence="2 3">JCM 17504</strain>
    </source>
</reference>
<dbReference type="InterPro" id="IPR002545">
    <property type="entry name" value="CheW-lke_dom"/>
</dbReference>
<evidence type="ECO:0000313" key="3">
    <source>
        <dbReference type="Proteomes" id="UP001501729"/>
    </source>
</evidence>
<dbReference type="RefSeq" id="WP_227775722.1">
    <property type="nucleotide sequence ID" value="NZ_BAABKX010000001.1"/>
</dbReference>
<dbReference type="Proteomes" id="UP001501729">
    <property type="component" value="Unassembled WGS sequence"/>
</dbReference>
<organism evidence="2 3">
    <name type="scientific">Haladaptatus pallidirubidus</name>
    <dbReference type="NCBI Taxonomy" id="1008152"/>
    <lineage>
        <taxon>Archaea</taxon>
        <taxon>Methanobacteriati</taxon>
        <taxon>Methanobacteriota</taxon>
        <taxon>Stenosarchaea group</taxon>
        <taxon>Halobacteria</taxon>
        <taxon>Halobacteriales</taxon>
        <taxon>Haladaptataceae</taxon>
        <taxon>Haladaptatus</taxon>
    </lineage>
</organism>
<proteinExistence type="predicted"/>
<dbReference type="GO" id="GO:0005829">
    <property type="term" value="C:cytosol"/>
    <property type="evidence" value="ECO:0007669"/>
    <property type="project" value="TreeGrafter"/>
</dbReference>
<dbReference type="Gene3D" id="2.40.50.180">
    <property type="entry name" value="CheA-289, Domain 4"/>
    <property type="match status" value="1"/>
</dbReference>
<dbReference type="PANTHER" id="PTHR22617">
    <property type="entry name" value="CHEMOTAXIS SENSOR HISTIDINE KINASE-RELATED"/>
    <property type="match status" value="1"/>
</dbReference>
<gene>
    <name evidence="2" type="ORF">GCM10025751_09380</name>
</gene>
<dbReference type="AlphaFoldDB" id="A0AAV3UD66"/>
<protein>
    <recommendedName>
        <fullName evidence="1">CheW-like domain-containing protein</fullName>
    </recommendedName>
</protein>
<dbReference type="SUPFAM" id="SSF50341">
    <property type="entry name" value="CheW-like"/>
    <property type="match status" value="1"/>
</dbReference>
<dbReference type="Gene3D" id="2.30.30.40">
    <property type="entry name" value="SH3 Domains"/>
    <property type="match status" value="1"/>
</dbReference>
<accession>A0AAV3UD66</accession>
<feature type="domain" description="CheW-like" evidence="1">
    <location>
        <begin position="17"/>
        <end position="152"/>
    </location>
</feature>
<dbReference type="InterPro" id="IPR039315">
    <property type="entry name" value="CheW"/>
</dbReference>
<dbReference type="EMBL" id="BAABKX010000001">
    <property type="protein sequence ID" value="GAA5043914.1"/>
    <property type="molecule type" value="Genomic_DNA"/>
</dbReference>
<dbReference type="PANTHER" id="PTHR22617:SF23">
    <property type="entry name" value="CHEMOTAXIS PROTEIN CHEW"/>
    <property type="match status" value="1"/>
</dbReference>
<dbReference type="GeneID" id="68611493"/>
<evidence type="ECO:0000313" key="2">
    <source>
        <dbReference type="EMBL" id="GAA5043914.1"/>
    </source>
</evidence>
<dbReference type="Pfam" id="PF01584">
    <property type="entry name" value="CheW"/>
    <property type="match status" value="1"/>
</dbReference>
<sequence length="152" mass="16775">MSATEQEPVDEDEPVAATQVVEFRLGDDICAINIDQVDSIVEVKRVTRIPRTSDSIEGVMDLRGETTAIIDPKRFLSVDSDERGEGVLVLDRPDDKQKIGIRVDEVLDVTTHAGKHIDTGDELENLSTQGIRDQIARGIIRKPTDEGLDLVI</sequence>
<dbReference type="InterPro" id="IPR036061">
    <property type="entry name" value="CheW-like_dom_sf"/>
</dbReference>
<keyword evidence="3" id="KW-1185">Reference proteome</keyword>
<evidence type="ECO:0000259" key="1">
    <source>
        <dbReference type="PROSITE" id="PS50851"/>
    </source>
</evidence>
<dbReference type="GO" id="GO:0007165">
    <property type="term" value="P:signal transduction"/>
    <property type="evidence" value="ECO:0007669"/>
    <property type="project" value="InterPro"/>
</dbReference>
<comment type="caution">
    <text evidence="2">The sequence shown here is derived from an EMBL/GenBank/DDBJ whole genome shotgun (WGS) entry which is preliminary data.</text>
</comment>
<name>A0AAV3UD66_9EURY</name>
<dbReference type="PROSITE" id="PS50851">
    <property type="entry name" value="CHEW"/>
    <property type="match status" value="1"/>
</dbReference>